<evidence type="ECO:0000313" key="1">
    <source>
        <dbReference type="EMBL" id="ALO24474.1"/>
    </source>
</evidence>
<dbReference type="EMBL" id="CP012029">
    <property type="protein sequence ID" value="ALO24474.1"/>
    <property type="molecule type" value="Genomic_DNA"/>
</dbReference>
<dbReference type="AlphaFoldDB" id="A0A0S2ILD8"/>
<evidence type="ECO:0000313" key="2">
    <source>
        <dbReference type="Proteomes" id="UP000058857"/>
    </source>
</evidence>
<name>A0A0S2ILD8_LEPBO</name>
<dbReference type="Proteomes" id="UP000058857">
    <property type="component" value="Chromosome 1"/>
</dbReference>
<proteinExistence type="predicted"/>
<reference evidence="1 2" key="1">
    <citation type="journal article" date="2015" name="PLoS Negl. Trop. Dis.">
        <title>Distribution of Plasmids in Distinct Leptospira Pathogenic Species.</title>
        <authorList>
            <person name="Wang Y."/>
            <person name="Zhuang X."/>
            <person name="Zhong Y."/>
            <person name="Zhang C."/>
            <person name="Zhang Y."/>
            <person name="Zeng L."/>
            <person name="Zhu Y."/>
            <person name="He P."/>
            <person name="Dong K."/>
            <person name="Pal U."/>
            <person name="Guo X."/>
            <person name="Qin J."/>
        </authorList>
    </citation>
    <scope>NUCLEOTIDE SEQUENCE [LARGE SCALE GENOMIC DNA]</scope>
    <source>
        <strain evidence="1 2">56604</strain>
    </source>
</reference>
<accession>A0A0S2ILD8</accession>
<organism evidence="1">
    <name type="scientific">Leptospira borgpetersenii serovar Ballum</name>
    <dbReference type="NCBI Taxonomy" id="280505"/>
    <lineage>
        <taxon>Bacteria</taxon>
        <taxon>Pseudomonadati</taxon>
        <taxon>Spirochaetota</taxon>
        <taxon>Spirochaetia</taxon>
        <taxon>Leptospirales</taxon>
        <taxon>Leptospiraceae</taxon>
        <taxon>Leptospira</taxon>
    </lineage>
</organism>
<protein>
    <submittedName>
        <fullName evidence="1">Uncharacterized protein</fullName>
    </submittedName>
</protein>
<sequence>MKFANDSPKLSYIKLTLPKVLVISSPHCKKYSRYYDPK</sequence>
<gene>
    <name evidence="1" type="ORF">LBBP_00100</name>
</gene>